<gene>
    <name evidence="8" type="ORF">A3H68_00430</name>
</gene>
<protein>
    <recommendedName>
        <fullName evidence="10">Type II toxin-antitoxin system HicA family toxin</fullName>
    </recommendedName>
</protein>
<dbReference type="InterPro" id="IPR038570">
    <property type="entry name" value="HicA_sf"/>
</dbReference>
<keyword evidence="7" id="KW-0346">Stress response</keyword>
<evidence type="ECO:0000256" key="4">
    <source>
        <dbReference type="ARBA" id="ARBA00022759"/>
    </source>
</evidence>
<name>A0A1G2P2B6_9BACT</name>
<evidence type="ECO:0000256" key="5">
    <source>
        <dbReference type="ARBA" id="ARBA00022801"/>
    </source>
</evidence>
<evidence type="ECO:0000256" key="2">
    <source>
        <dbReference type="ARBA" id="ARBA00022649"/>
    </source>
</evidence>
<dbReference type="Gene3D" id="3.30.920.30">
    <property type="entry name" value="Hypothetical protein"/>
    <property type="match status" value="1"/>
</dbReference>
<dbReference type="Pfam" id="PF07927">
    <property type="entry name" value="HicA_toxin"/>
    <property type="match status" value="1"/>
</dbReference>
<proteinExistence type="inferred from homology"/>
<accession>A0A1G2P2B6</accession>
<reference evidence="8 9" key="1">
    <citation type="journal article" date="2016" name="Nat. Commun.">
        <title>Thousands of microbial genomes shed light on interconnected biogeochemical processes in an aquifer system.</title>
        <authorList>
            <person name="Anantharaman K."/>
            <person name="Brown C.T."/>
            <person name="Hug L.A."/>
            <person name="Sharon I."/>
            <person name="Castelle C.J."/>
            <person name="Probst A.J."/>
            <person name="Thomas B.C."/>
            <person name="Singh A."/>
            <person name="Wilkins M.J."/>
            <person name="Karaoz U."/>
            <person name="Brodie E.L."/>
            <person name="Williams K.H."/>
            <person name="Hubbard S.S."/>
            <person name="Banfield J.F."/>
        </authorList>
    </citation>
    <scope>NUCLEOTIDE SEQUENCE [LARGE SCALE GENOMIC DNA]</scope>
</reference>
<dbReference type="SUPFAM" id="SSF54786">
    <property type="entry name" value="YcfA/nrd intein domain"/>
    <property type="match status" value="1"/>
</dbReference>
<organism evidence="8 9">
    <name type="scientific">Candidatus Taylorbacteria bacterium RIFCSPLOWO2_02_FULL_46_40</name>
    <dbReference type="NCBI Taxonomy" id="1802329"/>
    <lineage>
        <taxon>Bacteria</taxon>
        <taxon>Candidatus Tayloriibacteriota</taxon>
    </lineage>
</organism>
<dbReference type="Proteomes" id="UP000176429">
    <property type="component" value="Unassembled WGS sequence"/>
</dbReference>
<evidence type="ECO:0000256" key="7">
    <source>
        <dbReference type="ARBA" id="ARBA00023016"/>
    </source>
</evidence>
<comment type="caution">
    <text evidence="8">The sequence shown here is derived from an EMBL/GenBank/DDBJ whole genome shotgun (WGS) entry which is preliminary data.</text>
</comment>
<comment type="similarity">
    <text evidence="1">Belongs to the HicA mRNA interferase family.</text>
</comment>
<keyword evidence="4" id="KW-0255">Endonuclease</keyword>
<keyword evidence="3" id="KW-0540">Nuclease</keyword>
<sequence length="80" mass="9153">MPKLRVISGKETVKIFEDLGFMVDVQKGSHIKLKRINVSGIKQVLAIPNHKEIDRGTLKAIINQASQYIPEAELRKFFYN</sequence>
<evidence type="ECO:0000256" key="6">
    <source>
        <dbReference type="ARBA" id="ARBA00022884"/>
    </source>
</evidence>
<dbReference type="GO" id="GO:0016787">
    <property type="term" value="F:hydrolase activity"/>
    <property type="evidence" value="ECO:0007669"/>
    <property type="project" value="UniProtKB-KW"/>
</dbReference>
<evidence type="ECO:0000256" key="1">
    <source>
        <dbReference type="ARBA" id="ARBA00006620"/>
    </source>
</evidence>
<dbReference type="GO" id="GO:0004519">
    <property type="term" value="F:endonuclease activity"/>
    <property type="evidence" value="ECO:0007669"/>
    <property type="project" value="UniProtKB-KW"/>
</dbReference>
<keyword evidence="5" id="KW-0378">Hydrolase</keyword>
<evidence type="ECO:0000313" key="9">
    <source>
        <dbReference type="Proteomes" id="UP000176429"/>
    </source>
</evidence>
<evidence type="ECO:0000313" key="8">
    <source>
        <dbReference type="EMBL" id="OHA42423.1"/>
    </source>
</evidence>
<dbReference type="GO" id="GO:0003729">
    <property type="term" value="F:mRNA binding"/>
    <property type="evidence" value="ECO:0007669"/>
    <property type="project" value="InterPro"/>
</dbReference>
<evidence type="ECO:0000256" key="3">
    <source>
        <dbReference type="ARBA" id="ARBA00022722"/>
    </source>
</evidence>
<dbReference type="EMBL" id="MHSH01000005">
    <property type="protein sequence ID" value="OHA42423.1"/>
    <property type="molecule type" value="Genomic_DNA"/>
</dbReference>
<keyword evidence="6" id="KW-0694">RNA-binding</keyword>
<dbReference type="AlphaFoldDB" id="A0A1G2P2B6"/>
<dbReference type="InterPro" id="IPR012933">
    <property type="entry name" value="HicA_mRNA_interferase"/>
</dbReference>
<evidence type="ECO:0008006" key="10">
    <source>
        <dbReference type="Google" id="ProtNLM"/>
    </source>
</evidence>
<keyword evidence="2" id="KW-1277">Toxin-antitoxin system</keyword>